<sequence length="123" mass="14373">MTGMRMKIEKNNLKRFSHVICLWSTLTLDNLDQLVRDYRLNTHSKELPCNRAFKVKKNPKRSKKKLIGEDRIEVKKRSSLRILGDRRPFEEGLKQGRGRKAQVSHIIRQPSTYNVGNLAKEAD</sequence>
<reference evidence="1 2" key="1">
    <citation type="journal article" date="2023" name="Plants (Basel)">
        <title>Bridging the Gap: Combining Genomics and Transcriptomics Approaches to Understand Stylosanthes scabra, an Orphan Legume from the Brazilian Caatinga.</title>
        <authorList>
            <person name="Ferreira-Neto J.R.C."/>
            <person name="da Silva M.D."/>
            <person name="Binneck E."/>
            <person name="de Melo N.F."/>
            <person name="da Silva R.H."/>
            <person name="de Melo A.L.T.M."/>
            <person name="Pandolfi V."/>
            <person name="Bustamante F.O."/>
            <person name="Brasileiro-Vidal A.C."/>
            <person name="Benko-Iseppon A.M."/>
        </authorList>
    </citation>
    <scope>NUCLEOTIDE SEQUENCE [LARGE SCALE GENOMIC DNA]</scope>
    <source>
        <tissue evidence="1">Leaves</tissue>
    </source>
</reference>
<name>A0ABU6TYE3_9FABA</name>
<feature type="non-terminal residue" evidence="1">
    <location>
        <position position="123"/>
    </location>
</feature>
<dbReference type="Proteomes" id="UP001341840">
    <property type="component" value="Unassembled WGS sequence"/>
</dbReference>
<keyword evidence="2" id="KW-1185">Reference proteome</keyword>
<comment type="caution">
    <text evidence="1">The sequence shown here is derived from an EMBL/GenBank/DDBJ whole genome shotgun (WGS) entry which is preliminary data.</text>
</comment>
<proteinExistence type="predicted"/>
<evidence type="ECO:0000313" key="1">
    <source>
        <dbReference type="EMBL" id="MED6153900.1"/>
    </source>
</evidence>
<protein>
    <submittedName>
        <fullName evidence="1">Uncharacterized protein</fullName>
    </submittedName>
</protein>
<dbReference type="EMBL" id="JASCZI010094867">
    <property type="protein sequence ID" value="MED6153900.1"/>
    <property type="molecule type" value="Genomic_DNA"/>
</dbReference>
<accession>A0ABU6TYE3</accession>
<organism evidence="1 2">
    <name type="scientific">Stylosanthes scabra</name>
    <dbReference type="NCBI Taxonomy" id="79078"/>
    <lineage>
        <taxon>Eukaryota</taxon>
        <taxon>Viridiplantae</taxon>
        <taxon>Streptophyta</taxon>
        <taxon>Embryophyta</taxon>
        <taxon>Tracheophyta</taxon>
        <taxon>Spermatophyta</taxon>
        <taxon>Magnoliopsida</taxon>
        <taxon>eudicotyledons</taxon>
        <taxon>Gunneridae</taxon>
        <taxon>Pentapetalae</taxon>
        <taxon>rosids</taxon>
        <taxon>fabids</taxon>
        <taxon>Fabales</taxon>
        <taxon>Fabaceae</taxon>
        <taxon>Papilionoideae</taxon>
        <taxon>50 kb inversion clade</taxon>
        <taxon>dalbergioids sensu lato</taxon>
        <taxon>Dalbergieae</taxon>
        <taxon>Pterocarpus clade</taxon>
        <taxon>Stylosanthes</taxon>
    </lineage>
</organism>
<gene>
    <name evidence="1" type="ORF">PIB30_106564</name>
</gene>
<evidence type="ECO:0000313" key="2">
    <source>
        <dbReference type="Proteomes" id="UP001341840"/>
    </source>
</evidence>